<dbReference type="GO" id="GO:0005315">
    <property type="term" value="F:phosphate transmembrane transporter activity"/>
    <property type="evidence" value="ECO:0007669"/>
    <property type="project" value="InterPro"/>
</dbReference>
<feature type="transmembrane region" description="Helical" evidence="8">
    <location>
        <begin position="199"/>
        <end position="219"/>
    </location>
</feature>
<feature type="transmembrane region" description="Helical" evidence="8">
    <location>
        <begin position="29"/>
        <end position="51"/>
    </location>
</feature>
<feature type="transmembrane region" description="Helical" evidence="8">
    <location>
        <begin position="153"/>
        <end position="173"/>
    </location>
</feature>
<dbReference type="SUPFAM" id="SSF161098">
    <property type="entry name" value="MetI-like"/>
    <property type="match status" value="1"/>
</dbReference>
<evidence type="ECO:0000313" key="11">
    <source>
        <dbReference type="Proteomes" id="UP000266552"/>
    </source>
</evidence>
<gene>
    <name evidence="10" type="primary">pstA</name>
    <name evidence="10" type="ORF">D5F53_32760</name>
</gene>
<dbReference type="Pfam" id="PF00528">
    <property type="entry name" value="BPD_transp_1"/>
    <property type="match status" value="1"/>
</dbReference>
<evidence type="ECO:0000256" key="1">
    <source>
        <dbReference type="ARBA" id="ARBA00004651"/>
    </source>
</evidence>
<evidence type="ECO:0000256" key="4">
    <source>
        <dbReference type="ARBA" id="ARBA00022475"/>
    </source>
</evidence>
<keyword evidence="5 8" id="KW-0812">Transmembrane</keyword>
<dbReference type="InterPro" id="IPR035906">
    <property type="entry name" value="MetI-like_sf"/>
</dbReference>
<dbReference type="InterPro" id="IPR000515">
    <property type="entry name" value="MetI-like"/>
</dbReference>
<dbReference type="InterPro" id="IPR005672">
    <property type="entry name" value="Phosphate_PstA"/>
</dbReference>
<keyword evidence="10" id="KW-0614">Plasmid</keyword>
<dbReference type="AlphaFoldDB" id="A0A385TWH3"/>
<evidence type="ECO:0000256" key="7">
    <source>
        <dbReference type="ARBA" id="ARBA00023136"/>
    </source>
</evidence>
<keyword evidence="3" id="KW-0813">Transport</keyword>
<dbReference type="GO" id="GO:0035435">
    <property type="term" value="P:phosphate ion transmembrane transport"/>
    <property type="evidence" value="ECO:0007669"/>
    <property type="project" value="InterPro"/>
</dbReference>
<name>A0A385TWH3_PAELA</name>
<evidence type="ECO:0000256" key="5">
    <source>
        <dbReference type="ARBA" id="ARBA00022692"/>
    </source>
</evidence>
<feature type="transmembrane region" description="Helical" evidence="8">
    <location>
        <begin position="266"/>
        <end position="288"/>
    </location>
</feature>
<protein>
    <recommendedName>
        <fullName evidence="8">Phosphate transport system permease protein PstA</fullName>
    </recommendedName>
</protein>
<dbReference type="Proteomes" id="UP000266552">
    <property type="component" value="Plasmid pAZOPL1"/>
</dbReference>
<comment type="similarity">
    <text evidence="2 8">Belongs to the binding-protein-dependent transport system permease family. CysTW subfamily.</text>
</comment>
<dbReference type="PANTHER" id="PTHR43470:SF5">
    <property type="entry name" value="PHOSPHATE TRANSPORT SYSTEM PERMEASE PROTEIN PSTA"/>
    <property type="match status" value="1"/>
</dbReference>
<evidence type="ECO:0000256" key="2">
    <source>
        <dbReference type="ARBA" id="ARBA00007069"/>
    </source>
</evidence>
<keyword evidence="6 8" id="KW-1133">Transmembrane helix</keyword>
<dbReference type="EMBL" id="CP032413">
    <property type="protein sequence ID" value="AYB48189.1"/>
    <property type="molecule type" value="Genomic_DNA"/>
</dbReference>
<evidence type="ECO:0000313" key="10">
    <source>
        <dbReference type="EMBL" id="AYB48189.1"/>
    </source>
</evidence>
<comment type="subcellular location">
    <subcellularLocation>
        <location evidence="1 8">Cell membrane</location>
        <topology evidence="1 8">Multi-pass membrane protein</topology>
    </subcellularLocation>
</comment>
<sequence>MVTPNKHGAVSKEVEQIQNRRRRDHLAKLLFIAATSIAVAALMALLTNVIVDGIASVRPELFTNYPSRRASSSGLKSALVGTILMVAIMAPIAFLLGVGAAVFLEEYAKKGVVTRLIQLNISTLAGVPSIVYGILGLTLFVRGLHLERSLLSGSLTMTLLILPIIIVSAQEAIKAVPNSRREASYALGATKWQTVQRSVLPSAFPGILTGVILAVSRAIGETAPLVMIGALTYVAFLPQSILDQFTVLPIQIYNWIAKPQTDFHDLAAGGIIVLLVLLLSLNFVAIILRNKFQKNL</sequence>
<accession>A0A385TWH3</accession>
<dbReference type="NCBIfam" id="TIGR00974">
    <property type="entry name" value="3a0107s02c"/>
    <property type="match status" value="1"/>
</dbReference>
<dbReference type="GO" id="GO:0005886">
    <property type="term" value="C:plasma membrane"/>
    <property type="evidence" value="ECO:0007669"/>
    <property type="project" value="UniProtKB-SubCell"/>
</dbReference>
<geneLocation type="plasmid" evidence="10 11">
    <name>pAZOPL1</name>
</geneLocation>
<dbReference type="PANTHER" id="PTHR43470">
    <property type="entry name" value="PHOSPHATE TRANSPORT SYSTEM PERMEASE PROTEIN PSTA-RELATED"/>
    <property type="match status" value="1"/>
</dbReference>
<evidence type="ECO:0000259" key="9">
    <source>
        <dbReference type="PROSITE" id="PS50928"/>
    </source>
</evidence>
<dbReference type="PROSITE" id="PS50928">
    <property type="entry name" value="ABC_TM1"/>
    <property type="match status" value="1"/>
</dbReference>
<evidence type="ECO:0000256" key="8">
    <source>
        <dbReference type="RuleBase" id="RU363043"/>
    </source>
</evidence>
<proteinExistence type="inferred from homology"/>
<dbReference type="CDD" id="cd06261">
    <property type="entry name" value="TM_PBP2"/>
    <property type="match status" value="1"/>
</dbReference>
<evidence type="ECO:0000256" key="6">
    <source>
        <dbReference type="ARBA" id="ARBA00022989"/>
    </source>
</evidence>
<feature type="transmembrane region" description="Helical" evidence="8">
    <location>
        <begin position="116"/>
        <end position="141"/>
    </location>
</feature>
<keyword evidence="4 8" id="KW-1003">Cell membrane</keyword>
<dbReference type="Gene3D" id="1.10.3720.10">
    <property type="entry name" value="MetI-like"/>
    <property type="match status" value="1"/>
</dbReference>
<feature type="domain" description="ABC transmembrane type-1" evidence="9">
    <location>
        <begin position="79"/>
        <end position="285"/>
    </location>
</feature>
<reference evidence="10 11" key="1">
    <citation type="submission" date="2018-09" db="EMBL/GenBank/DDBJ databases">
        <title>Genome Sequence of Paenibacillus lautus Strain E7593-69, Azo Dye-Degrading Bacteria, Isolated from Commercial Tattoo Inks.</title>
        <authorList>
            <person name="Nho S.W."/>
            <person name="Kim S.-J."/>
            <person name="Kweon O."/>
            <person name="Cerniglia C.E."/>
        </authorList>
    </citation>
    <scope>NUCLEOTIDE SEQUENCE [LARGE SCALE GENOMIC DNA]</scope>
    <source>
        <strain evidence="10 11">E7593-69</strain>
        <plasmid evidence="10 11">pAZOPL1</plasmid>
    </source>
</reference>
<organism evidence="10 11">
    <name type="scientific">Paenibacillus lautus</name>
    <name type="common">Bacillus lautus</name>
    <dbReference type="NCBI Taxonomy" id="1401"/>
    <lineage>
        <taxon>Bacteria</taxon>
        <taxon>Bacillati</taxon>
        <taxon>Bacillota</taxon>
        <taxon>Bacilli</taxon>
        <taxon>Bacillales</taxon>
        <taxon>Paenibacillaceae</taxon>
        <taxon>Paenibacillus</taxon>
    </lineage>
</organism>
<feature type="transmembrane region" description="Helical" evidence="8">
    <location>
        <begin position="78"/>
        <end position="104"/>
    </location>
</feature>
<evidence type="ECO:0000256" key="3">
    <source>
        <dbReference type="ARBA" id="ARBA00022448"/>
    </source>
</evidence>
<dbReference type="KEGG" id="plw:D5F53_32760"/>
<keyword evidence="7 8" id="KW-0472">Membrane</keyword>
<keyword evidence="11" id="KW-1185">Reference proteome</keyword>